<dbReference type="Proteomes" id="UP000885750">
    <property type="component" value="Unassembled WGS sequence"/>
</dbReference>
<proteinExistence type="predicted"/>
<dbReference type="Pfam" id="PF00403">
    <property type="entry name" value="HMA"/>
    <property type="match status" value="1"/>
</dbReference>
<organism evidence="2">
    <name type="scientific">Leucothrix mucor</name>
    <dbReference type="NCBI Taxonomy" id="45248"/>
    <lineage>
        <taxon>Bacteria</taxon>
        <taxon>Pseudomonadati</taxon>
        <taxon>Pseudomonadota</taxon>
        <taxon>Gammaproteobacteria</taxon>
        <taxon>Thiotrichales</taxon>
        <taxon>Thiotrichaceae</taxon>
        <taxon>Leucothrix</taxon>
    </lineage>
</organism>
<gene>
    <name evidence="2" type="ORF">ENJ51_00490</name>
</gene>
<dbReference type="Gene3D" id="3.30.70.100">
    <property type="match status" value="1"/>
</dbReference>
<dbReference type="CDD" id="cd00371">
    <property type="entry name" value="HMA"/>
    <property type="match status" value="1"/>
</dbReference>
<reference evidence="2" key="1">
    <citation type="journal article" date="2020" name="mSystems">
        <title>Genome- and Community-Level Interaction Insights into Carbon Utilization and Element Cycling Functions of Hydrothermarchaeota in Hydrothermal Sediment.</title>
        <authorList>
            <person name="Zhou Z."/>
            <person name="Liu Y."/>
            <person name="Xu W."/>
            <person name="Pan J."/>
            <person name="Luo Z.H."/>
            <person name="Li M."/>
        </authorList>
    </citation>
    <scope>NUCLEOTIDE SEQUENCE [LARGE SCALE GENOMIC DNA]</scope>
    <source>
        <strain evidence="2">HyVt-493</strain>
    </source>
</reference>
<accession>A0A7V2WTN7</accession>
<sequence>MKNLPVILSISGMTCDSCATHAAKALEVIQGVSAVEVLII</sequence>
<dbReference type="GO" id="GO:0046872">
    <property type="term" value="F:metal ion binding"/>
    <property type="evidence" value="ECO:0007669"/>
    <property type="project" value="InterPro"/>
</dbReference>
<feature type="domain" description="HMA" evidence="1">
    <location>
        <begin position="4"/>
        <end position="40"/>
    </location>
</feature>
<dbReference type="SUPFAM" id="SSF55008">
    <property type="entry name" value="HMA, heavy metal-associated domain"/>
    <property type="match status" value="1"/>
</dbReference>
<dbReference type="PROSITE" id="PS50846">
    <property type="entry name" value="HMA_2"/>
    <property type="match status" value="1"/>
</dbReference>
<evidence type="ECO:0000313" key="2">
    <source>
        <dbReference type="EMBL" id="HFC91268.1"/>
    </source>
</evidence>
<name>A0A7V2WTN7_LEUMU</name>
<dbReference type="EMBL" id="DRMS01000017">
    <property type="protein sequence ID" value="HFC91268.1"/>
    <property type="molecule type" value="Genomic_DNA"/>
</dbReference>
<evidence type="ECO:0000259" key="1">
    <source>
        <dbReference type="PROSITE" id="PS50846"/>
    </source>
</evidence>
<protein>
    <recommendedName>
        <fullName evidence="1">HMA domain-containing protein</fullName>
    </recommendedName>
</protein>
<dbReference type="InterPro" id="IPR006121">
    <property type="entry name" value="HMA_dom"/>
</dbReference>
<comment type="caution">
    <text evidence="2">The sequence shown here is derived from an EMBL/GenBank/DDBJ whole genome shotgun (WGS) entry which is preliminary data.</text>
</comment>
<dbReference type="AlphaFoldDB" id="A0A7V2WTN7"/>
<dbReference type="InterPro" id="IPR036163">
    <property type="entry name" value="HMA_dom_sf"/>
</dbReference>